<dbReference type="InterPro" id="IPR003781">
    <property type="entry name" value="CoA-bd"/>
</dbReference>
<dbReference type="PANTHER" id="PTHR43334">
    <property type="entry name" value="ACETATE--COA LIGASE [ADP-FORMING]"/>
    <property type="match status" value="1"/>
</dbReference>
<dbReference type="Gene3D" id="3.40.50.261">
    <property type="entry name" value="Succinyl-CoA synthetase domains"/>
    <property type="match status" value="2"/>
</dbReference>
<evidence type="ECO:0000256" key="2">
    <source>
        <dbReference type="ARBA" id="ARBA00022741"/>
    </source>
</evidence>
<feature type="domain" description="ATP-grasp" evidence="6">
    <location>
        <begin position="499"/>
        <end position="535"/>
    </location>
</feature>
<evidence type="ECO:0000259" key="7">
    <source>
        <dbReference type="PROSITE" id="PS51186"/>
    </source>
</evidence>
<dbReference type="SUPFAM" id="SSF55729">
    <property type="entry name" value="Acyl-CoA N-acyltransferases (Nat)"/>
    <property type="match status" value="1"/>
</dbReference>
<dbReference type="Pfam" id="PF00583">
    <property type="entry name" value="Acetyltransf_1"/>
    <property type="match status" value="1"/>
</dbReference>
<dbReference type="PROSITE" id="PS50975">
    <property type="entry name" value="ATP_GRASP"/>
    <property type="match status" value="1"/>
</dbReference>
<feature type="domain" description="N-acetyltransferase" evidence="7">
    <location>
        <begin position="738"/>
        <end position="895"/>
    </location>
</feature>
<dbReference type="GO" id="GO:0005524">
    <property type="term" value="F:ATP binding"/>
    <property type="evidence" value="ECO:0007669"/>
    <property type="project" value="UniProtKB-UniRule"/>
</dbReference>
<dbReference type="InterPro" id="IPR000182">
    <property type="entry name" value="GNAT_dom"/>
</dbReference>
<dbReference type="SUPFAM" id="SSF56059">
    <property type="entry name" value="Glutathione synthetase ATP-binding domain-like"/>
    <property type="match status" value="1"/>
</dbReference>
<dbReference type="GO" id="GO:0016747">
    <property type="term" value="F:acyltransferase activity, transferring groups other than amino-acyl groups"/>
    <property type="evidence" value="ECO:0007669"/>
    <property type="project" value="InterPro"/>
</dbReference>
<dbReference type="Pfam" id="PF13549">
    <property type="entry name" value="ATP-grasp_5"/>
    <property type="match status" value="1"/>
</dbReference>
<dbReference type="Gene3D" id="3.30.470.20">
    <property type="entry name" value="ATP-grasp fold, B domain"/>
    <property type="match status" value="1"/>
</dbReference>
<dbReference type="InterPro" id="IPR016102">
    <property type="entry name" value="Succinyl-CoA_synth-like"/>
</dbReference>
<dbReference type="OrthoDB" id="9807426at2"/>
<dbReference type="EMBL" id="LYBM01000055">
    <property type="protein sequence ID" value="ODA30272.1"/>
    <property type="molecule type" value="Genomic_DNA"/>
</dbReference>
<dbReference type="Gene3D" id="3.40.50.720">
    <property type="entry name" value="NAD(P)-binding Rossmann-like Domain"/>
    <property type="match status" value="1"/>
</dbReference>
<evidence type="ECO:0000256" key="3">
    <source>
        <dbReference type="ARBA" id="ARBA00022840"/>
    </source>
</evidence>
<name>A0A1C3EAK5_9GAMM</name>
<dbReference type="InterPro" id="IPR011761">
    <property type="entry name" value="ATP-grasp"/>
</dbReference>
<dbReference type="InterPro" id="IPR032875">
    <property type="entry name" value="Succ_CoA_lig_flav_dom"/>
</dbReference>
<reference evidence="8 9" key="1">
    <citation type="submission" date="2016-05" db="EMBL/GenBank/DDBJ databases">
        <title>Genomic Taxonomy of the Vibrionaceae.</title>
        <authorList>
            <person name="Gomez-Gil B."/>
            <person name="Enciso-Ibarra J."/>
        </authorList>
    </citation>
    <scope>NUCLEOTIDE SEQUENCE [LARGE SCALE GENOMIC DNA]</scope>
    <source>
        <strain evidence="8 9">CAIM 1920</strain>
    </source>
</reference>
<dbReference type="InterPro" id="IPR013815">
    <property type="entry name" value="ATP_grasp_subdomain_1"/>
</dbReference>
<dbReference type="Pfam" id="PF13380">
    <property type="entry name" value="CoA_binding_2"/>
    <property type="match status" value="1"/>
</dbReference>
<sequence>MKGLDALFKPTSVAVIGASDRAGRAGNLVIKNLQASGFKGPVMPVTPKYQAVAGILAYRDIQSLPLIPDLAVICTAANRNPDIVRELGKKGVKLAVVLASDMKLTHSENGKTELERMYDAAKETGIRLIGPNSLGLILPWINLNATFAPVPANKGNIAFISQSSAVCTTILDWASNKRIGFSVFLSIGEACDIDFPELLDYLCRESKTDAILLYIDNIHNARQFISAARAAARNRRILVMKAGRTIEAASALRHLRDHPHGLDGAYDAAIRRSGLLRVKTTPELFAAVETLSHSQPLRGERLAIISNGGGPAVMALDALLEAGGKLATLSQETIEQLNEILPVSWSGGNPIDIVGDADIERYLKAIKILLAKDEADAILVMHSPSASAPGLTTAKALIELVKSEPRAKRFNIITNWQGESDDATVSRLAFAHSRLPTYRTPETAITAFMHMVEYRRNQKQLMETPASMGEIDYDIDKSRTLIQQAIDDKKKLLNTHEVKPILEGYGLNVMPTWLASDASEAAHIAEQVGYPVAVKLSSRDIKHKSAVNGVMLDLSNSAEVANAVQSILDRAAVSYPAAHIDGLQIQSMANRAGAHEIKISVRNDPVFGPIILIGEGGQSWDVNKDAAVAIPPLNMTLARYLVIGAIKAGKIRPRNHPIQLDIEALCYFLVTLSQIIIDCPEITSLDIDPLMATGNKMMVLDGSLTLDMFDGDQQQRLAIRPYPKELEERCTLKNNRQILLRPILPEDEPHHKAFIEKVSVDDLYKRFFSDVGELNHEALANLTQIDYDREMAFIAVCQDNDTNNNEILGVVRALANPDHTEAEFAVLVRSDLKGIGLGSVLMKKIIGYAQQSGIELLTGMTMPSNQGMVTLAQKLGFEVDIQFQDGVVDLALSIPASVGSND</sequence>
<dbReference type="RefSeq" id="WP_068905243.1">
    <property type="nucleotide sequence ID" value="NZ_JBHUIF010000015.1"/>
</dbReference>
<dbReference type="PANTHER" id="PTHR43334:SF1">
    <property type="entry name" value="3-HYDROXYPROPIONATE--COA LIGASE [ADP-FORMING]"/>
    <property type="match status" value="1"/>
</dbReference>
<keyword evidence="2 5" id="KW-0547">Nucleotide-binding</keyword>
<evidence type="ECO:0000256" key="1">
    <source>
        <dbReference type="ARBA" id="ARBA00022598"/>
    </source>
</evidence>
<dbReference type="InterPro" id="IPR036291">
    <property type="entry name" value="NAD(P)-bd_dom_sf"/>
</dbReference>
<accession>A0A1C3EAK5</accession>
<comment type="similarity">
    <text evidence="4">In the N-terminal section; belongs to the acetate CoA ligase alpha subunit family.</text>
</comment>
<dbReference type="InterPro" id="IPR051538">
    <property type="entry name" value="Acyl-CoA_Synth/Transferase"/>
</dbReference>
<keyword evidence="9" id="KW-1185">Reference proteome</keyword>
<dbReference type="SUPFAM" id="SSF51735">
    <property type="entry name" value="NAD(P)-binding Rossmann-fold domains"/>
    <property type="match status" value="1"/>
</dbReference>
<evidence type="ECO:0000313" key="9">
    <source>
        <dbReference type="Proteomes" id="UP000094936"/>
    </source>
</evidence>
<dbReference type="PROSITE" id="PS51186">
    <property type="entry name" value="GNAT"/>
    <property type="match status" value="1"/>
</dbReference>
<dbReference type="InterPro" id="IPR016181">
    <property type="entry name" value="Acyl_CoA_acyltransferase"/>
</dbReference>
<organism evidence="8 9">
    <name type="scientific">Veronia pacifica</name>
    <dbReference type="NCBI Taxonomy" id="1080227"/>
    <lineage>
        <taxon>Bacteria</taxon>
        <taxon>Pseudomonadati</taxon>
        <taxon>Pseudomonadota</taxon>
        <taxon>Gammaproteobacteria</taxon>
        <taxon>Vibrionales</taxon>
        <taxon>Vibrionaceae</taxon>
        <taxon>Veronia</taxon>
    </lineage>
</organism>
<dbReference type="Gene3D" id="3.40.630.30">
    <property type="match status" value="1"/>
</dbReference>
<evidence type="ECO:0000256" key="5">
    <source>
        <dbReference type="PROSITE-ProRule" id="PRU00409"/>
    </source>
</evidence>
<dbReference type="Pfam" id="PF13607">
    <property type="entry name" value="Succ_CoA_lig"/>
    <property type="match status" value="1"/>
</dbReference>
<evidence type="ECO:0000256" key="4">
    <source>
        <dbReference type="ARBA" id="ARBA00060888"/>
    </source>
</evidence>
<dbReference type="GO" id="GO:0016874">
    <property type="term" value="F:ligase activity"/>
    <property type="evidence" value="ECO:0007669"/>
    <property type="project" value="UniProtKB-KW"/>
</dbReference>
<evidence type="ECO:0000313" key="8">
    <source>
        <dbReference type="EMBL" id="ODA30272.1"/>
    </source>
</evidence>
<dbReference type="AlphaFoldDB" id="A0A1C3EAK5"/>
<evidence type="ECO:0000259" key="6">
    <source>
        <dbReference type="PROSITE" id="PS50975"/>
    </source>
</evidence>
<comment type="caution">
    <text evidence="8">The sequence shown here is derived from an EMBL/GenBank/DDBJ whole genome shotgun (WGS) entry which is preliminary data.</text>
</comment>
<dbReference type="FunFam" id="3.30.1490.20:FF:000020">
    <property type="entry name" value="Protein lysine acetyltransferase"/>
    <property type="match status" value="1"/>
</dbReference>
<keyword evidence="3 5" id="KW-0067">ATP-binding</keyword>
<dbReference type="SMART" id="SM00881">
    <property type="entry name" value="CoA_binding"/>
    <property type="match status" value="1"/>
</dbReference>
<dbReference type="Gene3D" id="3.30.1490.20">
    <property type="entry name" value="ATP-grasp fold, A domain"/>
    <property type="match status" value="1"/>
</dbReference>
<dbReference type="GO" id="GO:0046872">
    <property type="term" value="F:metal ion binding"/>
    <property type="evidence" value="ECO:0007669"/>
    <property type="project" value="InterPro"/>
</dbReference>
<protein>
    <submittedName>
        <fullName evidence="8">Protein acetyltransferase</fullName>
    </submittedName>
</protein>
<dbReference type="SUPFAM" id="SSF52210">
    <property type="entry name" value="Succinyl-CoA synthetase domains"/>
    <property type="match status" value="2"/>
</dbReference>
<dbReference type="Proteomes" id="UP000094936">
    <property type="component" value="Unassembled WGS sequence"/>
</dbReference>
<keyword evidence="1" id="KW-0436">Ligase</keyword>
<gene>
    <name evidence="8" type="ORF">A8L45_20590</name>
</gene>
<proteinExistence type="inferred from homology"/>
<keyword evidence="8" id="KW-0808">Transferase</keyword>
<dbReference type="STRING" id="1080227.A8L45_20590"/>